<accession>A0ABY7F3F0</accession>
<protein>
    <submittedName>
        <fullName evidence="3">GUN-like protein</fullName>
    </submittedName>
</protein>
<feature type="signal peptide" evidence="2">
    <location>
        <begin position="1"/>
        <end position="19"/>
    </location>
</feature>
<dbReference type="Proteomes" id="UP001164746">
    <property type="component" value="Chromosome 9"/>
</dbReference>
<dbReference type="Gene3D" id="2.60.120.40">
    <property type="match status" value="1"/>
</dbReference>
<dbReference type="InterPro" id="IPR036908">
    <property type="entry name" value="RlpA-like_sf"/>
</dbReference>
<reference evidence="3" key="1">
    <citation type="submission" date="2022-11" db="EMBL/GenBank/DDBJ databases">
        <title>Centuries of genome instability and evolution in soft-shell clam transmissible cancer (bioRxiv).</title>
        <authorList>
            <person name="Hart S.F.M."/>
            <person name="Yonemitsu M.A."/>
            <person name="Giersch R.M."/>
            <person name="Beal B.F."/>
            <person name="Arriagada G."/>
            <person name="Davis B.W."/>
            <person name="Ostrander E.A."/>
            <person name="Goff S.P."/>
            <person name="Metzger M.J."/>
        </authorList>
    </citation>
    <scope>NUCLEOTIDE SEQUENCE</scope>
    <source>
        <strain evidence="3">MELC-2E11</strain>
        <tissue evidence="3">Siphon/mantle</tissue>
    </source>
</reference>
<feature type="non-terminal residue" evidence="3">
    <location>
        <position position="581"/>
    </location>
</feature>
<name>A0ABY7F3F0_MYAAR</name>
<dbReference type="Pfam" id="PF22514">
    <property type="entry name" value="EXPB1_D1"/>
    <property type="match status" value="1"/>
</dbReference>
<dbReference type="SUPFAM" id="SSF50685">
    <property type="entry name" value="Barwin-like endoglucanases"/>
    <property type="match status" value="1"/>
</dbReference>
<feature type="chain" id="PRO_5046722628" evidence="2">
    <location>
        <begin position="20"/>
        <end position="581"/>
    </location>
</feature>
<organism evidence="3 4">
    <name type="scientific">Mya arenaria</name>
    <name type="common">Soft-shell clam</name>
    <dbReference type="NCBI Taxonomy" id="6604"/>
    <lineage>
        <taxon>Eukaryota</taxon>
        <taxon>Metazoa</taxon>
        <taxon>Spiralia</taxon>
        <taxon>Lophotrochozoa</taxon>
        <taxon>Mollusca</taxon>
        <taxon>Bivalvia</taxon>
        <taxon>Autobranchia</taxon>
        <taxon>Heteroconchia</taxon>
        <taxon>Euheterodonta</taxon>
        <taxon>Imparidentia</taxon>
        <taxon>Neoheterodontei</taxon>
        <taxon>Myida</taxon>
        <taxon>Myoidea</taxon>
        <taxon>Myidae</taxon>
        <taxon>Mya</taxon>
    </lineage>
</organism>
<dbReference type="CDD" id="cd22278">
    <property type="entry name" value="DPBB_GH45_endoglucanase"/>
    <property type="match status" value="1"/>
</dbReference>
<dbReference type="EMBL" id="CP111020">
    <property type="protein sequence ID" value="WAR15729.1"/>
    <property type="molecule type" value="Genomic_DNA"/>
</dbReference>
<feature type="coiled-coil region" evidence="1">
    <location>
        <begin position="28"/>
        <end position="62"/>
    </location>
</feature>
<keyword evidence="2" id="KW-0732">Signal</keyword>
<dbReference type="InterPro" id="IPR008983">
    <property type="entry name" value="Tumour_necrosis_fac-like_dom"/>
</dbReference>
<proteinExistence type="predicted"/>
<evidence type="ECO:0000256" key="2">
    <source>
        <dbReference type="SAM" id="SignalP"/>
    </source>
</evidence>
<gene>
    <name evidence="3" type="ORF">MAR_005834</name>
</gene>
<keyword evidence="1" id="KW-0175">Coiled coil</keyword>
<dbReference type="Gene3D" id="2.40.40.10">
    <property type="entry name" value="RlpA-like domain"/>
    <property type="match status" value="1"/>
</dbReference>
<evidence type="ECO:0000313" key="3">
    <source>
        <dbReference type="EMBL" id="WAR15729.1"/>
    </source>
</evidence>
<sequence>MAKLSFLIVPLFLASFAYCLDDEIEERFRGMQNLMKTMQTSIDQLKQQVKETEEKCQVGNADFRRFVLDGEAPESVGFTAFVTAPDLLSLGHQHTIKFDYAETNVGNAYHTHTGMYVFHASAMSAPGQDQYLTFMKILGGQATVADPRWLSASLWFHTAGLPESLNTIHCLNQFQACRSVSTSFRPIAVNQPVSGLSQCLNQFQAYRSESTRFMPIAVSQPVSGLSQCLNQFQAYRRAYRSESTSFRPIARPIAVNQPVSGISQCLNQFQAYRKAYRSESTSFRPIAVFQPVSCLSKSGCTGPSDRQSVANEIRRGCTGPSDRQSVANEISREECAYPLRALGSVLEVLKGTTAKCAPRLPTTKTTTRVPVAVGRQVFQWNHNGFNTAPNQAFFDAAGGSWCGQNCGKCVRLTTTGGWVDGQGGHVSEGQSHVFMVTNLCPNVYPNTRWCSQSASNGQLSAIGWADKNPEVTWEFADCTAAHNADGRTASDAMYHSCQCSAYTLSSIARFMRGMEALNISRASCLLLADSSCICLYTASNASSRYDQAGVSRHMECGVEDWVEFWEGPIIEEVSAAEPDGR</sequence>
<evidence type="ECO:0000313" key="4">
    <source>
        <dbReference type="Proteomes" id="UP001164746"/>
    </source>
</evidence>
<evidence type="ECO:0000256" key="1">
    <source>
        <dbReference type="SAM" id="Coils"/>
    </source>
</evidence>
<keyword evidence="4" id="KW-1185">Reference proteome</keyword>